<protein>
    <recommendedName>
        <fullName evidence="6">Lantibiotic dehydratase</fullName>
    </recommendedName>
</protein>
<evidence type="ECO:0000259" key="3">
    <source>
        <dbReference type="Pfam" id="PF14028"/>
    </source>
</evidence>
<dbReference type="InterPro" id="IPR006827">
    <property type="entry name" value="Lant_deHydtase_N"/>
</dbReference>
<evidence type="ECO:0000259" key="2">
    <source>
        <dbReference type="Pfam" id="PF04738"/>
    </source>
</evidence>
<reference evidence="4 5" key="1">
    <citation type="submission" date="2018-05" db="EMBL/GenBank/DDBJ databases">
        <title>Evolution of GPA BGCs.</title>
        <authorList>
            <person name="Waglechner N."/>
            <person name="Wright G.D."/>
        </authorList>
    </citation>
    <scope>NUCLEOTIDE SEQUENCE [LARGE SCALE GENOMIC DNA]</scope>
    <source>
        <strain evidence="4 5">A82846</strain>
    </source>
</reference>
<proteinExistence type="predicted"/>
<feature type="domain" description="Lantibiotic dehydratase N-terminal" evidence="2">
    <location>
        <begin position="73"/>
        <end position="712"/>
    </location>
</feature>
<dbReference type="Proteomes" id="UP000287547">
    <property type="component" value="Unassembled WGS sequence"/>
</dbReference>
<evidence type="ECO:0008006" key="6">
    <source>
        <dbReference type="Google" id="ProtNLM"/>
    </source>
</evidence>
<dbReference type="NCBIfam" id="TIGR03891">
    <property type="entry name" value="thiopep_ocin"/>
    <property type="match status" value="1"/>
</dbReference>
<dbReference type="Pfam" id="PF14028">
    <property type="entry name" value="Lant_dehydr_C"/>
    <property type="match status" value="1"/>
</dbReference>
<sequence length="1036" mass="114643">MVRPGRVQPNHQAPPSFRLPSTSDKRSRRAVVVTRFRALDFAIVRLSARSSGDDSASLDEELDVHAFLREVCADPYVREAIEVSSPSLAAALDKISSGALTDPAKRRRAALSLNRYLARMTQRPTPFGLMAGVAAAQFDDQPKIRVGTEHRRHVRVDLSWLAEVIRHRETDPAVLCRLRIIRNDLCFLRGDRLVLPLVPEESGVRGPDDRERTIRHTSPVRAALAAAHTPIPFPALLARLGAEFPQAGEEVLTKLVTQLVALEFLVTDLRPPATTEDPIAHVLARGGPAPELAKVRDELDRYAATPVGQGLDALRAVTATMRGIHDQAQLLHVDLGMDADLVLPAAVADELAAAAEVAWRVAPPRLAPADALAAYRMDFIERYGTGTVVRIKDLLDPERGIGPPAGYLLPPGNRPVSAGRPGESERDATLLALAEQAVAQGEREVLLNEDTIERLARPDAPGERGSYAEMCAQLLADSEDALRRGEFRLVGGGDVNFTRVGALFGRFLPLVPQLRDKVAEVAADLVAEDGAIPAQVVTPPLHPRMANVTQVPRLTSEAMVFGAYAERPSELSLDHLGITATFDRFAVVSLMDGREIAPLVFHSLNPNLAVPNAVRLLIEIGESRTPSWPLWHWGAAADLPYLPRIRHGRTVLSPARWLPDPRLRADLGRSEWHRLFECWRADWSVPRIVYATAAGDRRIRLDLDSAAAVELLRADLRKRPELVLREEPAGGEFGSGWARGHAAEVVVPVVPLRPARPRPAVAARPFVSRSYPPGGEWLYLKVYAHRGRHSELLTHHLPALVARAQPFSDRWFFLRYADPAHHLRVRFHGEPDALNSELLPITHRWAAELIEAGLIAELATGTYQPEITRYGGPSVIDAAERAFHADSQCVLEQLILREQGKLELPMGLLLAANHLELARLLHGDDGWQDWLLATFAKDKHHKAFQQCRREAVRLLDRDHLGQELLDSWRRRAPLLRDYARALRDAASGDVSSAFTSMLHVHHNRLSGAGLDEERDAYAIARGVVQAHQDRERQERR</sequence>
<organism evidence="4 5">
    <name type="scientific">Kibdelosporangium aridum</name>
    <dbReference type="NCBI Taxonomy" id="2030"/>
    <lineage>
        <taxon>Bacteria</taxon>
        <taxon>Bacillati</taxon>
        <taxon>Actinomycetota</taxon>
        <taxon>Actinomycetes</taxon>
        <taxon>Pseudonocardiales</taxon>
        <taxon>Pseudonocardiaceae</taxon>
        <taxon>Kibdelosporangium</taxon>
    </lineage>
</organism>
<feature type="region of interest" description="Disordered" evidence="1">
    <location>
        <begin position="1"/>
        <end position="24"/>
    </location>
</feature>
<dbReference type="Pfam" id="PF04738">
    <property type="entry name" value="Lant_dehydr_N"/>
    <property type="match status" value="1"/>
</dbReference>
<feature type="region of interest" description="Disordered" evidence="1">
    <location>
        <begin position="403"/>
        <end position="423"/>
    </location>
</feature>
<name>A0A428Z2S3_KIBAR</name>
<feature type="domain" description="Thiopeptide-type bacteriocin biosynthesis" evidence="3">
    <location>
        <begin position="777"/>
        <end position="1021"/>
    </location>
</feature>
<dbReference type="InterPro" id="IPR023809">
    <property type="entry name" value="Thiopep_bacteriocin_synth_dom"/>
</dbReference>
<comment type="caution">
    <text evidence="4">The sequence shown here is derived from an EMBL/GenBank/DDBJ whole genome shotgun (WGS) entry which is preliminary data.</text>
</comment>
<evidence type="ECO:0000313" key="4">
    <source>
        <dbReference type="EMBL" id="RSM80023.1"/>
    </source>
</evidence>
<dbReference type="AlphaFoldDB" id="A0A428Z2S3"/>
<gene>
    <name evidence="4" type="ORF">DMH04_30990</name>
</gene>
<dbReference type="OrthoDB" id="1273722at2"/>
<evidence type="ECO:0000313" key="5">
    <source>
        <dbReference type="Proteomes" id="UP000287547"/>
    </source>
</evidence>
<accession>A0A428Z2S3</accession>
<evidence type="ECO:0000256" key="1">
    <source>
        <dbReference type="SAM" id="MobiDB-lite"/>
    </source>
</evidence>
<dbReference type="EMBL" id="QHKI01000031">
    <property type="protein sequence ID" value="RSM80023.1"/>
    <property type="molecule type" value="Genomic_DNA"/>
</dbReference>